<reference evidence="5" key="1">
    <citation type="journal article" date="2014" name="Int. J. Syst. Evol. Microbiol.">
        <title>Complete genome sequence of Corynebacterium casei LMG S-19264T (=DSM 44701T), isolated from a smear-ripened cheese.</title>
        <authorList>
            <consortium name="US DOE Joint Genome Institute (JGI-PGF)"/>
            <person name="Walter F."/>
            <person name="Albersmeier A."/>
            <person name="Kalinowski J."/>
            <person name="Ruckert C."/>
        </authorList>
    </citation>
    <scope>NUCLEOTIDE SEQUENCE</scope>
    <source>
        <strain evidence="5">JCM 19831</strain>
    </source>
</reference>
<accession>A0A917X0C2</accession>
<dbReference type="Gene3D" id="1.25.40.20">
    <property type="entry name" value="Ankyrin repeat-containing domain"/>
    <property type="match status" value="1"/>
</dbReference>
<evidence type="ECO:0000313" key="5">
    <source>
        <dbReference type="EMBL" id="GGM46220.1"/>
    </source>
</evidence>
<gene>
    <name evidence="5" type="ORF">GCM10007977_054980</name>
</gene>
<keyword evidence="6" id="KW-1185">Reference proteome</keyword>
<evidence type="ECO:0000313" key="6">
    <source>
        <dbReference type="Proteomes" id="UP000642070"/>
    </source>
</evidence>
<keyword evidence="1" id="KW-0677">Repeat</keyword>
<keyword evidence="2 3" id="KW-0040">ANK repeat</keyword>
<dbReference type="EMBL" id="BMPI01000028">
    <property type="protein sequence ID" value="GGM46220.1"/>
    <property type="molecule type" value="Genomic_DNA"/>
</dbReference>
<dbReference type="InterPro" id="IPR036770">
    <property type="entry name" value="Ankyrin_rpt-contain_sf"/>
</dbReference>
<dbReference type="RefSeq" id="WP_190252834.1">
    <property type="nucleotide sequence ID" value="NZ_BMPI01000028.1"/>
</dbReference>
<evidence type="ECO:0008006" key="7">
    <source>
        <dbReference type="Google" id="ProtNLM"/>
    </source>
</evidence>
<name>A0A917X0C2_9ACTN</name>
<evidence type="ECO:0000256" key="1">
    <source>
        <dbReference type="ARBA" id="ARBA00022737"/>
    </source>
</evidence>
<dbReference type="PROSITE" id="PS50088">
    <property type="entry name" value="ANK_REPEAT"/>
    <property type="match status" value="2"/>
</dbReference>
<dbReference type="AlphaFoldDB" id="A0A917X0C2"/>
<dbReference type="InterPro" id="IPR050776">
    <property type="entry name" value="Ank_Repeat/CDKN_Inhibitor"/>
</dbReference>
<comment type="caution">
    <text evidence="5">The sequence shown here is derived from an EMBL/GenBank/DDBJ whole genome shotgun (WGS) entry which is preliminary data.</text>
</comment>
<dbReference type="PROSITE" id="PS50297">
    <property type="entry name" value="ANK_REP_REGION"/>
    <property type="match status" value="1"/>
</dbReference>
<feature type="repeat" description="ANK" evidence="3">
    <location>
        <begin position="507"/>
        <end position="539"/>
    </location>
</feature>
<dbReference type="PANTHER" id="PTHR24201">
    <property type="entry name" value="ANK_REP_REGION DOMAIN-CONTAINING PROTEIN"/>
    <property type="match status" value="1"/>
</dbReference>
<protein>
    <recommendedName>
        <fullName evidence="7">Ankyrin repeat domain-containing protein</fullName>
    </recommendedName>
</protein>
<dbReference type="Pfam" id="PF12796">
    <property type="entry name" value="Ank_2"/>
    <property type="match status" value="1"/>
</dbReference>
<sequence length="569" mass="63166">MRRPLSRHAVPAWMVERATRFRLAGDWRGACAAANIDIGFDLSWVARRKGVDQARLVDDLRHLAPDLLRWHLPRHGGTGLLSPHTWLPLARYGDYELSAHLPAHLRGPQRVTLQVEPGYLGHRGRRDDSLLHHRDRWDARRTGELLTRCGGVTRLPFFTTGGARLTPGGDDPEGRIERILMLADAGRHAESWAAAGFDVEVRLFDPGWDRERIDPAAFDPGRSPQERERIRRRIVEQSLAQTRPALTVLAGRARRIAEADPAGLVRIYLRNHRWAVLDRLDGPRPRARIVSSPVRPADEAVPSRQPGEAVVRRETAEFGLALSRIPVLPRTLTDWPDELAALRSGRLEPDDLHPLVAAVLFPARTPRAPAATGLPRTVRVECAGTTHQVAMRDGEIAVPHPPAELDREAMLRALGGRAQGCFAARLGWRRPDIRMPHRMRAVRARLMRIVLHGDGPAVAALLDAGLDPHVRDEDGRTLLHLLPWLSGADLLPRLLAAGLDVDTPDAEGSAPFVHACRHGPEALVRQLLAAGASADARDPKGYPVIIRAEYSHLWRRRVSAEQPREVGTT</sequence>
<evidence type="ECO:0000256" key="3">
    <source>
        <dbReference type="PROSITE-ProRule" id="PRU00023"/>
    </source>
</evidence>
<dbReference type="SUPFAM" id="SSF48403">
    <property type="entry name" value="Ankyrin repeat"/>
    <property type="match status" value="1"/>
</dbReference>
<dbReference type="PANTHER" id="PTHR24201:SF2">
    <property type="entry name" value="ANKYRIN REPEAT DOMAIN-CONTAINING PROTEIN 42"/>
    <property type="match status" value="1"/>
</dbReference>
<feature type="region of interest" description="Disordered" evidence="4">
    <location>
        <begin position="288"/>
        <end position="307"/>
    </location>
</feature>
<organism evidence="5 6">
    <name type="scientific">Dactylosporangium sucinum</name>
    <dbReference type="NCBI Taxonomy" id="1424081"/>
    <lineage>
        <taxon>Bacteria</taxon>
        <taxon>Bacillati</taxon>
        <taxon>Actinomycetota</taxon>
        <taxon>Actinomycetes</taxon>
        <taxon>Micromonosporales</taxon>
        <taxon>Micromonosporaceae</taxon>
        <taxon>Dactylosporangium</taxon>
    </lineage>
</organism>
<evidence type="ECO:0000256" key="2">
    <source>
        <dbReference type="ARBA" id="ARBA00023043"/>
    </source>
</evidence>
<reference evidence="5" key="2">
    <citation type="submission" date="2020-09" db="EMBL/GenBank/DDBJ databases">
        <authorList>
            <person name="Sun Q."/>
            <person name="Ohkuma M."/>
        </authorList>
    </citation>
    <scope>NUCLEOTIDE SEQUENCE</scope>
    <source>
        <strain evidence="5">JCM 19831</strain>
    </source>
</reference>
<feature type="repeat" description="ANK" evidence="3">
    <location>
        <begin position="474"/>
        <end position="506"/>
    </location>
</feature>
<proteinExistence type="predicted"/>
<dbReference type="Proteomes" id="UP000642070">
    <property type="component" value="Unassembled WGS sequence"/>
</dbReference>
<evidence type="ECO:0000256" key="4">
    <source>
        <dbReference type="SAM" id="MobiDB-lite"/>
    </source>
</evidence>
<dbReference type="InterPro" id="IPR002110">
    <property type="entry name" value="Ankyrin_rpt"/>
</dbReference>